<comment type="function">
    <text evidence="10">Catalyzes the NADPH-dependent reduction of ketopantoate into pantoic acid.</text>
</comment>
<evidence type="ECO:0000256" key="4">
    <source>
        <dbReference type="ARBA" id="ARBA00019465"/>
    </source>
</evidence>
<dbReference type="SUPFAM" id="SSF51735">
    <property type="entry name" value="NAD(P)-binding Rossmann-fold domains"/>
    <property type="match status" value="1"/>
</dbReference>
<dbReference type="InterPro" id="IPR008927">
    <property type="entry name" value="6-PGluconate_DH-like_C_sf"/>
</dbReference>
<dbReference type="PANTHER" id="PTHR43765">
    <property type="entry name" value="2-DEHYDROPANTOATE 2-REDUCTASE-RELATED"/>
    <property type="match status" value="1"/>
</dbReference>
<comment type="catalytic activity">
    <reaction evidence="9 10">
        <text>(R)-pantoate + NADP(+) = 2-dehydropantoate + NADPH + H(+)</text>
        <dbReference type="Rhea" id="RHEA:16233"/>
        <dbReference type="ChEBI" id="CHEBI:11561"/>
        <dbReference type="ChEBI" id="CHEBI:15378"/>
        <dbReference type="ChEBI" id="CHEBI:15980"/>
        <dbReference type="ChEBI" id="CHEBI:57783"/>
        <dbReference type="ChEBI" id="CHEBI:58349"/>
        <dbReference type="EC" id="1.1.1.169"/>
    </reaction>
</comment>
<dbReference type="SUPFAM" id="SSF48179">
    <property type="entry name" value="6-phosphogluconate dehydrogenase C-terminal domain-like"/>
    <property type="match status" value="1"/>
</dbReference>
<evidence type="ECO:0000256" key="1">
    <source>
        <dbReference type="ARBA" id="ARBA00004994"/>
    </source>
</evidence>
<dbReference type="GO" id="GO:0005737">
    <property type="term" value="C:cytoplasm"/>
    <property type="evidence" value="ECO:0007669"/>
    <property type="project" value="TreeGrafter"/>
</dbReference>
<dbReference type="Proteomes" id="UP000481517">
    <property type="component" value="Unassembled WGS sequence"/>
</dbReference>
<dbReference type="Pfam" id="PF02558">
    <property type="entry name" value="ApbA"/>
    <property type="match status" value="1"/>
</dbReference>
<protein>
    <recommendedName>
        <fullName evidence="4 10">2-dehydropantoate 2-reductase</fullName>
        <ecNumber evidence="3 10">1.1.1.169</ecNumber>
    </recommendedName>
    <alternativeName>
        <fullName evidence="8 10">Ketopantoate reductase</fullName>
    </alternativeName>
</protein>
<evidence type="ECO:0000256" key="5">
    <source>
        <dbReference type="ARBA" id="ARBA00022655"/>
    </source>
</evidence>
<evidence type="ECO:0000259" key="12">
    <source>
        <dbReference type="Pfam" id="PF08546"/>
    </source>
</evidence>
<keyword evidence="7 10" id="KW-0560">Oxidoreductase</keyword>
<dbReference type="InterPro" id="IPR050838">
    <property type="entry name" value="Ketopantoate_reductase"/>
</dbReference>
<evidence type="ECO:0000256" key="3">
    <source>
        <dbReference type="ARBA" id="ARBA00013014"/>
    </source>
</evidence>
<dbReference type="GO" id="GO:0008677">
    <property type="term" value="F:2-dehydropantoate 2-reductase activity"/>
    <property type="evidence" value="ECO:0007669"/>
    <property type="project" value="UniProtKB-EC"/>
</dbReference>
<keyword evidence="6 10" id="KW-0521">NADP</keyword>
<accession>A0A6S6WIZ4</accession>
<evidence type="ECO:0000256" key="10">
    <source>
        <dbReference type="RuleBase" id="RU362068"/>
    </source>
</evidence>
<evidence type="ECO:0000256" key="6">
    <source>
        <dbReference type="ARBA" id="ARBA00022857"/>
    </source>
</evidence>
<dbReference type="RefSeq" id="WP_173919278.1">
    <property type="nucleotide sequence ID" value="NZ_CADCXY010000001.1"/>
</dbReference>
<dbReference type="InterPro" id="IPR013752">
    <property type="entry name" value="KPA_reductase"/>
</dbReference>
<dbReference type="InterPro" id="IPR036291">
    <property type="entry name" value="NAD(P)-bd_dom_sf"/>
</dbReference>
<evidence type="ECO:0000256" key="8">
    <source>
        <dbReference type="ARBA" id="ARBA00032024"/>
    </source>
</evidence>
<dbReference type="UniPathway" id="UPA00028">
    <property type="reaction ID" value="UER00004"/>
</dbReference>
<proteinExistence type="inferred from homology"/>
<dbReference type="EMBL" id="CADCXY010000001">
    <property type="protein sequence ID" value="CAB0149654.1"/>
    <property type="molecule type" value="Genomic_DNA"/>
</dbReference>
<dbReference type="GO" id="GO:0050661">
    <property type="term" value="F:NADP binding"/>
    <property type="evidence" value="ECO:0007669"/>
    <property type="project" value="TreeGrafter"/>
</dbReference>
<dbReference type="EC" id="1.1.1.169" evidence="3 10"/>
<dbReference type="Gene3D" id="3.40.50.720">
    <property type="entry name" value="NAD(P)-binding Rossmann-like Domain"/>
    <property type="match status" value="1"/>
</dbReference>
<evidence type="ECO:0000313" key="13">
    <source>
        <dbReference type="EMBL" id="CAB0149654.1"/>
    </source>
</evidence>
<evidence type="ECO:0000313" key="14">
    <source>
        <dbReference type="Proteomes" id="UP000481517"/>
    </source>
</evidence>
<dbReference type="NCBIfam" id="TIGR00745">
    <property type="entry name" value="apbA_panE"/>
    <property type="match status" value="1"/>
</dbReference>
<dbReference type="InterPro" id="IPR013328">
    <property type="entry name" value="6PGD_dom2"/>
</dbReference>
<evidence type="ECO:0000259" key="11">
    <source>
        <dbReference type="Pfam" id="PF02558"/>
    </source>
</evidence>
<feature type="domain" description="Ketopantoate reductase N-terminal" evidence="11">
    <location>
        <begin position="7"/>
        <end position="141"/>
    </location>
</feature>
<evidence type="ECO:0000256" key="2">
    <source>
        <dbReference type="ARBA" id="ARBA00007870"/>
    </source>
</evidence>
<keyword evidence="14" id="KW-1185">Reference proteome</keyword>
<reference evidence="13 14" key="1">
    <citation type="submission" date="2020-02" db="EMBL/GenBank/DDBJ databases">
        <authorList>
            <person name="Rodrigo-Torres L."/>
            <person name="Arahal R. D."/>
            <person name="Lucena T."/>
        </authorList>
    </citation>
    <scope>NUCLEOTIDE SEQUENCE [LARGE SCALE GENOMIC DNA]</scope>
    <source>
        <strain evidence="13 14">CECT 9734</strain>
    </source>
</reference>
<evidence type="ECO:0000256" key="9">
    <source>
        <dbReference type="ARBA" id="ARBA00048793"/>
    </source>
</evidence>
<dbReference type="GO" id="GO:0015940">
    <property type="term" value="P:pantothenate biosynthetic process"/>
    <property type="evidence" value="ECO:0007669"/>
    <property type="project" value="UniProtKB-UniPathway"/>
</dbReference>
<sequence>MTNTLPWLVIGHGAIGSLVASRLVQLGYPVELKLRPEQAATNTKQLQLGDDSLTLEATTELSGPRWIFAAVKAYQVEPLMAELKQSQSFQESRLVISYNGMLTNEAQLFGDHDAHWVTTHGAYREGSQVVHAGKGQSWIGSQNPNMTVATELREQLAQALPPLEVVTSIATRRWLKLAVNCLINPYTLLHQCLNGQLEEQVTRQQWTYVAQEITQLAHHHGIRLTTEDILEQAGKVVAATAKNRSSMLQDFLQGRTTEIDYLNGFVATASTEAGLAAPHNYELWQQVKRLSRARDLQ</sequence>
<dbReference type="Gene3D" id="1.10.1040.10">
    <property type="entry name" value="N-(1-d-carboxylethyl)-l-norvaline Dehydrogenase, domain 2"/>
    <property type="match status" value="1"/>
</dbReference>
<dbReference type="PANTHER" id="PTHR43765:SF2">
    <property type="entry name" value="2-DEHYDROPANTOATE 2-REDUCTASE"/>
    <property type="match status" value="1"/>
</dbReference>
<dbReference type="InterPro" id="IPR003710">
    <property type="entry name" value="ApbA"/>
</dbReference>
<keyword evidence="5 10" id="KW-0566">Pantothenate biosynthesis</keyword>
<name>A0A6S6WIZ4_9GAMM</name>
<comment type="pathway">
    <text evidence="1 10">Cofactor biosynthesis; (R)-pantothenate biosynthesis; (R)-pantoate from 3-methyl-2-oxobutanoate: step 2/2.</text>
</comment>
<gene>
    <name evidence="13" type="primary">panE</name>
    <name evidence="13" type="ORF">PSI9734_00229</name>
</gene>
<feature type="domain" description="Ketopantoate reductase C-terminal" evidence="12">
    <location>
        <begin position="169"/>
        <end position="289"/>
    </location>
</feature>
<dbReference type="AlphaFoldDB" id="A0A6S6WIZ4"/>
<organism evidence="13 14">
    <name type="scientific">Pseudidiomarina piscicola</name>
    <dbReference type="NCBI Taxonomy" id="2614830"/>
    <lineage>
        <taxon>Bacteria</taxon>
        <taxon>Pseudomonadati</taxon>
        <taxon>Pseudomonadota</taxon>
        <taxon>Gammaproteobacteria</taxon>
        <taxon>Alteromonadales</taxon>
        <taxon>Idiomarinaceae</taxon>
        <taxon>Pseudidiomarina</taxon>
    </lineage>
</organism>
<dbReference type="InterPro" id="IPR013332">
    <property type="entry name" value="KPR_N"/>
</dbReference>
<dbReference type="Pfam" id="PF08546">
    <property type="entry name" value="ApbA_C"/>
    <property type="match status" value="1"/>
</dbReference>
<evidence type="ECO:0000256" key="7">
    <source>
        <dbReference type="ARBA" id="ARBA00023002"/>
    </source>
</evidence>
<comment type="similarity">
    <text evidence="2 10">Belongs to the ketopantoate reductase family.</text>
</comment>